<organism evidence="7 8">
    <name type="scientific">Thermopolyspora flexuosa</name>
    <dbReference type="NCBI Taxonomy" id="103836"/>
    <lineage>
        <taxon>Bacteria</taxon>
        <taxon>Bacillati</taxon>
        <taxon>Actinomycetota</taxon>
        <taxon>Actinomycetes</taxon>
        <taxon>Streptosporangiales</taxon>
        <taxon>Streptosporangiaceae</taxon>
        <taxon>Thermopolyspora</taxon>
    </lineage>
</organism>
<feature type="transmembrane region" description="Helical" evidence="5">
    <location>
        <begin position="45"/>
        <end position="63"/>
    </location>
</feature>
<keyword evidence="4 5" id="KW-0472">Membrane</keyword>
<accession>A0A543IXQ9</accession>
<reference evidence="7 8" key="1">
    <citation type="submission" date="2019-06" db="EMBL/GenBank/DDBJ databases">
        <title>Sequencing the genomes of 1000 actinobacteria strains.</title>
        <authorList>
            <person name="Klenk H.-P."/>
        </authorList>
    </citation>
    <scope>NUCLEOTIDE SEQUENCE [LARGE SCALE GENOMIC DNA]</scope>
    <source>
        <strain evidence="7 8">DSM 43186</strain>
    </source>
</reference>
<dbReference type="PANTHER" id="PTHR23530:SF1">
    <property type="entry name" value="PERMEASE, MAJOR FACILITATOR SUPERFAMILY-RELATED"/>
    <property type="match status" value="1"/>
</dbReference>
<protein>
    <submittedName>
        <fullName evidence="7">Putative MFS family arabinose efflux permease</fullName>
    </submittedName>
</protein>
<keyword evidence="3 5" id="KW-1133">Transmembrane helix</keyword>
<comment type="subcellular location">
    <subcellularLocation>
        <location evidence="1">Cell membrane</location>
        <topology evidence="1">Multi-pass membrane protein</topology>
    </subcellularLocation>
</comment>
<feature type="domain" description="Major facilitator superfamily (MFS) profile" evidence="6">
    <location>
        <begin position="1"/>
        <end position="363"/>
    </location>
</feature>
<feature type="transmembrane region" description="Helical" evidence="5">
    <location>
        <begin position="340"/>
        <end position="357"/>
    </location>
</feature>
<dbReference type="GO" id="GO:0005886">
    <property type="term" value="C:plasma membrane"/>
    <property type="evidence" value="ECO:0007669"/>
    <property type="project" value="UniProtKB-SubCell"/>
</dbReference>
<dbReference type="Gene3D" id="1.20.1250.20">
    <property type="entry name" value="MFS general substrate transporter like domains"/>
    <property type="match status" value="1"/>
</dbReference>
<dbReference type="InterPro" id="IPR020846">
    <property type="entry name" value="MFS_dom"/>
</dbReference>
<evidence type="ECO:0000313" key="7">
    <source>
        <dbReference type="EMBL" id="TQM75364.1"/>
    </source>
</evidence>
<dbReference type="InterPro" id="IPR036259">
    <property type="entry name" value="MFS_trans_sf"/>
</dbReference>
<dbReference type="SUPFAM" id="SSF103473">
    <property type="entry name" value="MFS general substrate transporter"/>
    <property type="match status" value="1"/>
</dbReference>
<feature type="transmembrane region" description="Helical" evidence="5">
    <location>
        <begin position="258"/>
        <end position="289"/>
    </location>
</feature>
<sequence length="363" mass="37130">MYTVLFTRTGLSPAEISSLFAVWSLTAFAAELPSGVWADTFSRRRLIVAGPLVTAAGFTLWIVTPSYPAFAAGFVLWGLGQALISGALEALVYEELERAGAAASYARVLGRATAVRTTAVMVASALAGPVLTAGGYPALGVASVATLLVAAAIGRSFPESGARGRDRRAVADGETAVAAYLRVLRTGLAEVRTTAPVRRALAYAAVLMGLNALDEYLPLLALATGVAEPAVPLLVLLFTTGDAVGGWLAGRGERWEALALAVAAACLAAGSLLGTPAAMVLVAAAFGVFRWAITAAEARLQARVGDEARATVASMTGFASEIAALAVFGSYALGSAWADPGPLFAAAAVPYLLLALARRFGRS</sequence>
<evidence type="ECO:0000256" key="5">
    <source>
        <dbReference type="SAM" id="Phobius"/>
    </source>
</evidence>
<dbReference type="InterPro" id="IPR053160">
    <property type="entry name" value="MFS_DHA3_Transporter"/>
</dbReference>
<comment type="caution">
    <text evidence="7">The sequence shown here is derived from an EMBL/GenBank/DDBJ whole genome shotgun (WGS) entry which is preliminary data.</text>
</comment>
<keyword evidence="8" id="KW-1185">Reference proteome</keyword>
<dbReference type="PANTHER" id="PTHR23530">
    <property type="entry name" value="TRANSPORT PROTEIN-RELATED"/>
    <property type="match status" value="1"/>
</dbReference>
<evidence type="ECO:0000259" key="6">
    <source>
        <dbReference type="PROSITE" id="PS50850"/>
    </source>
</evidence>
<feature type="transmembrane region" description="Helical" evidence="5">
    <location>
        <begin position="114"/>
        <end position="132"/>
    </location>
</feature>
<evidence type="ECO:0000256" key="4">
    <source>
        <dbReference type="ARBA" id="ARBA00023136"/>
    </source>
</evidence>
<dbReference type="Proteomes" id="UP000319213">
    <property type="component" value="Unassembled WGS sequence"/>
</dbReference>
<evidence type="ECO:0000256" key="2">
    <source>
        <dbReference type="ARBA" id="ARBA00022692"/>
    </source>
</evidence>
<gene>
    <name evidence="7" type="ORF">FHX40_2070</name>
</gene>
<dbReference type="EMBL" id="VFPQ01000001">
    <property type="protein sequence ID" value="TQM75364.1"/>
    <property type="molecule type" value="Genomic_DNA"/>
</dbReference>
<feature type="transmembrane region" description="Helical" evidence="5">
    <location>
        <begin position="138"/>
        <end position="158"/>
    </location>
</feature>
<feature type="transmembrane region" description="Helical" evidence="5">
    <location>
        <begin position="69"/>
        <end position="93"/>
    </location>
</feature>
<dbReference type="PROSITE" id="PS50850">
    <property type="entry name" value="MFS"/>
    <property type="match status" value="1"/>
</dbReference>
<name>A0A543IXQ9_9ACTN</name>
<feature type="transmembrane region" description="Helical" evidence="5">
    <location>
        <begin position="310"/>
        <end position="334"/>
    </location>
</feature>
<evidence type="ECO:0000256" key="3">
    <source>
        <dbReference type="ARBA" id="ARBA00022989"/>
    </source>
</evidence>
<dbReference type="GO" id="GO:0022857">
    <property type="term" value="F:transmembrane transporter activity"/>
    <property type="evidence" value="ECO:0007669"/>
    <property type="project" value="InterPro"/>
</dbReference>
<dbReference type="AlphaFoldDB" id="A0A543IXQ9"/>
<keyword evidence="2 5" id="KW-0812">Transmembrane</keyword>
<feature type="transmembrane region" description="Helical" evidence="5">
    <location>
        <begin position="216"/>
        <end position="238"/>
    </location>
</feature>
<dbReference type="Pfam" id="PF07690">
    <property type="entry name" value="MFS_1"/>
    <property type="match status" value="1"/>
</dbReference>
<dbReference type="InterPro" id="IPR011701">
    <property type="entry name" value="MFS"/>
</dbReference>
<evidence type="ECO:0000256" key="1">
    <source>
        <dbReference type="ARBA" id="ARBA00004651"/>
    </source>
</evidence>
<evidence type="ECO:0000313" key="8">
    <source>
        <dbReference type="Proteomes" id="UP000319213"/>
    </source>
</evidence>
<proteinExistence type="predicted"/>